<comment type="caution">
    <text evidence="2">The sequence shown here is derived from an EMBL/GenBank/DDBJ whole genome shotgun (WGS) entry which is preliminary data.</text>
</comment>
<evidence type="ECO:0000313" key="2">
    <source>
        <dbReference type="EMBL" id="MDT8880726.1"/>
    </source>
</evidence>
<dbReference type="Proteomes" id="UP001255917">
    <property type="component" value="Unassembled WGS sequence"/>
</dbReference>
<accession>A0ABU3NHT3</accession>
<feature type="region of interest" description="Disordered" evidence="1">
    <location>
        <begin position="1"/>
        <end position="38"/>
    </location>
</feature>
<sequence>MSLRDLLRRRQGLAAPPVPCPPADQGTEKSPENQQGSLCSLGSLANARERIRQEVELDDVYRAFGGIHRDTACHEGIPPQTLMVEQLGPVGHHKKQVGQGEAGSAHEVETLLAALADAGRDLGPALAHRLRETLLPLSRQVRAELIAVIDDAFEVAPDVEAACRHAHRLLDDPAAVEAAKAVWPAYPDPP</sequence>
<evidence type="ECO:0000256" key="1">
    <source>
        <dbReference type="SAM" id="MobiDB-lite"/>
    </source>
</evidence>
<protein>
    <submittedName>
        <fullName evidence="2">Uncharacterized protein</fullName>
    </submittedName>
</protein>
<proteinExistence type="predicted"/>
<organism evidence="2 3">
    <name type="scientific">Halomonas saccharevitans</name>
    <dbReference type="NCBI Taxonomy" id="416872"/>
    <lineage>
        <taxon>Bacteria</taxon>
        <taxon>Pseudomonadati</taxon>
        <taxon>Pseudomonadota</taxon>
        <taxon>Gammaproteobacteria</taxon>
        <taxon>Oceanospirillales</taxon>
        <taxon>Halomonadaceae</taxon>
        <taxon>Halomonas</taxon>
    </lineage>
</organism>
<keyword evidence="3" id="KW-1185">Reference proteome</keyword>
<dbReference type="EMBL" id="JAVXUR010000006">
    <property type="protein sequence ID" value="MDT8880726.1"/>
    <property type="molecule type" value="Genomic_DNA"/>
</dbReference>
<evidence type="ECO:0000313" key="3">
    <source>
        <dbReference type="Proteomes" id="UP001255917"/>
    </source>
</evidence>
<reference evidence="3" key="1">
    <citation type="submission" date="2023-07" db="EMBL/GenBank/DDBJ databases">
        <title>Substrates and metabolic shifts associated with increased methane emissions in unrestored hypersaline salterns.</title>
        <authorList>
            <person name="Bueno De Mesquita C.P."/>
            <person name="Tringe S.G."/>
        </authorList>
    </citation>
    <scope>NUCLEOTIDE SEQUENCE [LARGE SCALE GENOMIC DNA]</scope>
    <source>
        <strain evidence="3">I4</strain>
    </source>
</reference>
<name>A0ABU3NHT3_9GAMM</name>
<gene>
    <name evidence="2" type="ORF">RSO68_14715</name>
</gene>
<dbReference type="RefSeq" id="WP_315587131.1">
    <property type="nucleotide sequence ID" value="NZ_JAVXUR010000006.1"/>
</dbReference>